<keyword evidence="1" id="KW-0472">Membrane</keyword>
<sequence length="110" mass="12758">MNVKNTFSDYQKLLRIRNKYIAVNVFVLIASGFLHSSFGTKLIFYMSLMVFCGFFYISTIVFISKYNTCPHCKGAFFWFGEKQDAMNPLTIFCNKCSNCNYPKCCDTKQT</sequence>
<gene>
    <name evidence="2" type="ORF">ACJHVH_09395</name>
</gene>
<name>A0ABW8U7V8_9GAMM</name>
<proteinExistence type="predicted"/>
<feature type="transmembrane region" description="Helical" evidence="1">
    <location>
        <begin position="20"/>
        <end position="36"/>
    </location>
</feature>
<reference evidence="2 3" key="1">
    <citation type="submission" date="2024-11" db="EMBL/GenBank/DDBJ databases">
        <title>First Report of Moraxella oculi in Brazil in an Infectious Bovine Keratoconjunctivitis Outbreak.</title>
        <authorList>
            <person name="Carvalho C.V."/>
            <person name="Domingues R."/>
            <person name="Coutinho C."/>
            <person name="Honorio N.T.B.S."/>
            <person name="Faza D.R.L.R."/>
            <person name="Carvalho W.A."/>
            <person name="Machado A.B.F."/>
            <person name="Martins M.F."/>
            <person name="Gaspar E.B."/>
        </authorList>
    </citation>
    <scope>NUCLEOTIDE SEQUENCE [LARGE SCALE GENOMIC DNA]</scope>
    <source>
        <strain evidence="2 3">2117LE</strain>
    </source>
</reference>
<protein>
    <submittedName>
        <fullName evidence="2">Uncharacterized protein</fullName>
    </submittedName>
</protein>
<keyword evidence="3" id="KW-1185">Reference proteome</keyword>
<evidence type="ECO:0000256" key="1">
    <source>
        <dbReference type="SAM" id="Phobius"/>
    </source>
</evidence>
<keyword evidence="1" id="KW-0812">Transmembrane</keyword>
<dbReference type="Proteomes" id="UP001624684">
    <property type="component" value="Unassembled WGS sequence"/>
</dbReference>
<dbReference type="RefSeq" id="WP_249102335.1">
    <property type="nucleotide sequence ID" value="NZ_JAMBAQ010000034.1"/>
</dbReference>
<keyword evidence="1" id="KW-1133">Transmembrane helix</keyword>
<feature type="transmembrane region" description="Helical" evidence="1">
    <location>
        <begin position="42"/>
        <end position="63"/>
    </location>
</feature>
<evidence type="ECO:0000313" key="3">
    <source>
        <dbReference type="Proteomes" id="UP001624684"/>
    </source>
</evidence>
<comment type="caution">
    <text evidence="2">The sequence shown here is derived from an EMBL/GenBank/DDBJ whole genome shotgun (WGS) entry which is preliminary data.</text>
</comment>
<organism evidence="2 3">
    <name type="scientific">Moraxella oculi</name>
    <dbReference type="NCBI Taxonomy" id="2940516"/>
    <lineage>
        <taxon>Bacteria</taxon>
        <taxon>Pseudomonadati</taxon>
        <taxon>Pseudomonadota</taxon>
        <taxon>Gammaproteobacteria</taxon>
        <taxon>Moraxellales</taxon>
        <taxon>Moraxellaceae</taxon>
        <taxon>Moraxella</taxon>
    </lineage>
</organism>
<dbReference type="EMBL" id="JBJJXE010000050">
    <property type="protein sequence ID" value="MFL1733181.1"/>
    <property type="molecule type" value="Genomic_DNA"/>
</dbReference>
<evidence type="ECO:0000313" key="2">
    <source>
        <dbReference type="EMBL" id="MFL1733181.1"/>
    </source>
</evidence>
<accession>A0ABW8U7V8</accession>